<proteinExistence type="predicted"/>
<name>A0A9Q0N978_9DIPT</name>
<dbReference type="GO" id="GO:0043025">
    <property type="term" value="C:neuronal cell body"/>
    <property type="evidence" value="ECO:0007669"/>
    <property type="project" value="TreeGrafter"/>
</dbReference>
<dbReference type="GO" id="GO:0005886">
    <property type="term" value="C:plasma membrane"/>
    <property type="evidence" value="ECO:0007669"/>
    <property type="project" value="TreeGrafter"/>
</dbReference>
<dbReference type="Gene3D" id="2.60.40.10">
    <property type="entry name" value="Immunoglobulins"/>
    <property type="match status" value="1"/>
</dbReference>
<reference evidence="3" key="1">
    <citation type="submission" date="2022-07" db="EMBL/GenBank/DDBJ databases">
        <authorList>
            <person name="Trinca V."/>
            <person name="Uliana J.V.C."/>
            <person name="Torres T.T."/>
            <person name="Ward R.J."/>
            <person name="Monesi N."/>
        </authorList>
    </citation>
    <scope>NUCLEOTIDE SEQUENCE</scope>
    <source>
        <strain evidence="3">HSMRA1968</strain>
        <tissue evidence="3">Whole embryos</tissue>
    </source>
</reference>
<evidence type="ECO:0000313" key="3">
    <source>
        <dbReference type="EMBL" id="KAJ6645241.1"/>
    </source>
</evidence>
<dbReference type="PROSITE" id="PS50835">
    <property type="entry name" value="IG_LIKE"/>
    <property type="match status" value="1"/>
</dbReference>
<dbReference type="Pfam" id="PF07679">
    <property type="entry name" value="I-set"/>
    <property type="match status" value="1"/>
</dbReference>
<protein>
    <submittedName>
        <fullName evidence="3">Titin</fullName>
    </submittedName>
</protein>
<keyword evidence="1" id="KW-0393">Immunoglobulin domain</keyword>
<dbReference type="SUPFAM" id="SSF48726">
    <property type="entry name" value="Immunoglobulin"/>
    <property type="match status" value="1"/>
</dbReference>
<dbReference type="AlphaFoldDB" id="A0A9Q0N978"/>
<dbReference type="GO" id="GO:0030424">
    <property type="term" value="C:axon"/>
    <property type="evidence" value="ECO:0007669"/>
    <property type="project" value="TreeGrafter"/>
</dbReference>
<dbReference type="PANTHER" id="PTHR45080:SF38">
    <property type="entry name" value="FI23916P1-RELATED"/>
    <property type="match status" value="1"/>
</dbReference>
<evidence type="ECO:0000313" key="4">
    <source>
        <dbReference type="Proteomes" id="UP001151699"/>
    </source>
</evidence>
<dbReference type="InterPro" id="IPR036179">
    <property type="entry name" value="Ig-like_dom_sf"/>
</dbReference>
<feature type="domain" description="Ig-like" evidence="2">
    <location>
        <begin position="5"/>
        <end position="89"/>
    </location>
</feature>
<gene>
    <name evidence="3" type="primary">TTN_1</name>
    <name evidence="3" type="ORF">Bhyg_00445</name>
</gene>
<keyword evidence="4" id="KW-1185">Reference proteome</keyword>
<dbReference type="InterPro" id="IPR003599">
    <property type="entry name" value="Ig_sub"/>
</dbReference>
<organism evidence="3 4">
    <name type="scientific">Pseudolycoriella hygida</name>
    <dbReference type="NCBI Taxonomy" id="35572"/>
    <lineage>
        <taxon>Eukaryota</taxon>
        <taxon>Metazoa</taxon>
        <taxon>Ecdysozoa</taxon>
        <taxon>Arthropoda</taxon>
        <taxon>Hexapoda</taxon>
        <taxon>Insecta</taxon>
        <taxon>Pterygota</taxon>
        <taxon>Neoptera</taxon>
        <taxon>Endopterygota</taxon>
        <taxon>Diptera</taxon>
        <taxon>Nematocera</taxon>
        <taxon>Sciaroidea</taxon>
        <taxon>Sciaridae</taxon>
        <taxon>Pseudolycoriella</taxon>
    </lineage>
</organism>
<dbReference type="OrthoDB" id="6159398at2759"/>
<dbReference type="InterPro" id="IPR013783">
    <property type="entry name" value="Ig-like_fold"/>
</dbReference>
<evidence type="ECO:0000259" key="2">
    <source>
        <dbReference type="PROSITE" id="PS50835"/>
    </source>
</evidence>
<dbReference type="GO" id="GO:0050808">
    <property type="term" value="P:synapse organization"/>
    <property type="evidence" value="ECO:0007669"/>
    <property type="project" value="TreeGrafter"/>
</dbReference>
<dbReference type="SMART" id="SM00409">
    <property type="entry name" value="IG"/>
    <property type="match status" value="1"/>
</dbReference>
<dbReference type="PANTHER" id="PTHR45080">
    <property type="entry name" value="CONTACTIN 5"/>
    <property type="match status" value="1"/>
</dbReference>
<dbReference type="SMART" id="SM00408">
    <property type="entry name" value="IGc2"/>
    <property type="match status" value="1"/>
</dbReference>
<dbReference type="InterPro" id="IPR003598">
    <property type="entry name" value="Ig_sub2"/>
</dbReference>
<sequence length="238" mass="26926">MLHSPRVSSHRHFVNTKEGDDAELHCNYKSTTISKVVWTKNKELLHINNSDKYTTTNETKGEHHASNVLLIKNVEKGDLGDYECEVQNSIGKGHVKIHLVYIPEPPKFDRYDIVGDTITTHWTIKSLKPLNEVMLNYQKSGDRNWMSEKPVHSEKSKEHSGIWKIQHKLSLDAGTWNARVKAKNADGWSDYSELEKIIVSPKQIIQKAGIHGTSSAVSIYQLSSAVCLTSLLLSTLRL</sequence>
<accession>A0A9Q0N978</accession>
<dbReference type="EMBL" id="WJQU01000001">
    <property type="protein sequence ID" value="KAJ6645241.1"/>
    <property type="molecule type" value="Genomic_DNA"/>
</dbReference>
<dbReference type="GO" id="GO:0007156">
    <property type="term" value="P:homophilic cell adhesion via plasma membrane adhesion molecules"/>
    <property type="evidence" value="ECO:0007669"/>
    <property type="project" value="TreeGrafter"/>
</dbReference>
<comment type="caution">
    <text evidence="3">The sequence shown here is derived from an EMBL/GenBank/DDBJ whole genome shotgun (WGS) entry which is preliminary data.</text>
</comment>
<dbReference type="Proteomes" id="UP001151699">
    <property type="component" value="Chromosome A"/>
</dbReference>
<dbReference type="InterPro" id="IPR013098">
    <property type="entry name" value="Ig_I-set"/>
</dbReference>
<evidence type="ECO:0000256" key="1">
    <source>
        <dbReference type="ARBA" id="ARBA00023319"/>
    </source>
</evidence>
<dbReference type="GO" id="GO:0008046">
    <property type="term" value="F:axon guidance receptor activity"/>
    <property type="evidence" value="ECO:0007669"/>
    <property type="project" value="TreeGrafter"/>
</dbReference>
<dbReference type="InterPro" id="IPR007110">
    <property type="entry name" value="Ig-like_dom"/>
</dbReference>
<dbReference type="InterPro" id="IPR050958">
    <property type="entry name" value="Cell_Adh-Cytoskel_Orgn"/>
</dbReference>